<gene>
    <name evidence="4" type="ORF">B8X00_11930</name>
</gene>
<proteinExistence type="predicted"/>
<keyword evidence="5" id="KW-1185">Reference proteome</keyword>
<keyword evidence="1 4" id="KW-0378">Hydrolase</keyword>
<feature type="signal peptide" evidence="2">
    <location>
        <begin position="1"/>
        <end position="32"/>
    </location>
</feature>
<dbReference type="PANTHER" id="PTHR43283:SF11">
    <property type="entry name" value="BETA-LACTAMASE-RELATED DOMAIN-CONTAINING PROTEIN"/>
    <property type="match status" value="1"/>
</dbReference>
<evidence type="ECO:0000259" key="3">
    <source>
        <dbReference type="Pfam" id="PF00144"/>
    </source>
</evidence>
<dbReference type="RefSeq" id="WP_095350302.1">
    <property type="nucleotide sequence ID" value="NZ_JBDNMF010000041.1"/>
</dbReference>
<feature type="domain" description="Beta-lactamase-related" evidence="3">
    <location>
        <begin position="44"/>
        <end position="374"/>
    </location>
</feature>
<evidence type="ECO:0000256" key="2">
    <source>
        <dbReference type="SAM" id="SignalP"/>
    </source>
</evidence>
<evidence type="ECO:0000313" key="5">
    <source>
        <dbReference type="Proteomes" id="UP000216151"/>
    </source>
</evidence>
<protein>
    <submittedName>
        <fullName evidence="4">Serine hydrolase</fullName>
    </submittedName>
</protein>
<comment type="caution">
    <text evidence="4">The sequence shown here is derived from an EMBL/GenBank/DDBJ whole genome shotgun (WGS) entry which is preliminary data.</text>
</comment>
<dbReference type="InterPro" id="IPR012338">
    <property type="entry name" value="Beta-lactam/transpept-like"/>
</dbReference>
<dbReference type="Proteomes" id="UP000216151">
    <property type="component" value="Unassembled WGS sequence"/>
</dbReference>
<dbReference type="InterPro" id="IPR050789">
    <property type="entry name" value="Diverse_Enzym_Activities"/>
</dbReference>
<feature type="chain" id="PRO_5013125907" evidence="2">
    <location>
        <begin position="33"/>
        <end position="393"/>
    </location>
</feature>
<evidence type="ECO:0000313" key="4">
    <source>
        <dbReference type="EMBL" id="PAK77038.1"/>
    </source>
</evidence>
<dbReference type="Gene3D" id="3.40.710.10">
    <property type="entry name" value="DD-peptidase/beta-lactamase superfamily"/>
    <property type="match status" value="1"/>
</dbReference>
<dbReference type="Pfam" id="PF00144">
    <property type="entry name" value="Beta-lactamase"/>
    <property type="match status" value="1"/>
</dbReference>
<dbReference type="GO" id="GO:0016787">
    <property type="term" value="F:hydrolase activity"/>
    <property type="evidence" value="ECO:0007669"/>
    <property type="project" value="UniProtKB-KW"/>
</dbReference>
<sequence>MPLRTLLTRRKALHAGLAQATCLAGLCPPAYAQQTPPAPFAPVEEIFRKAIQNGKMPGAVAAIGHEGRMVWHGVFGQRSLLPPAEAMTWDTIFDMASLTKVLITAPSIMQFYERGLIALDTPACHYLPAFAANGKQDITIRQLLTHYSGLAPDLDLSFAWQGKQTGVRMLMNSVPQNPPGEQFVYSDLNFITLGLIVERLSGQPLAAYAMEHILKPLGLHNSFFLPASSYQNTIAPTQYDENGHMLRGVVHDPTTRRMGGVAGHAGLFSCAQDTVAYAQALLNKLAGLPSAFPLRAETLYLMSTPQQPAGKTDLRGLGWDIATHYSTARGAYFPSSSFGHTGFTGTSLWLVPNTRSFVMILTNRVHPQGQGNVVALRRDVATAAALALRAFGP</sequence>
<dbReference type="AlphaFoldDB" id="A0A269XUT6"/>
<reference evidence="4 5" key="1">
    <citation type="submission" date="2017-04" db="EMBL/GenBank/DDBJ databases">
        <title>Kefir bacterial isolates.</title>
        <authorList>
            <person name="Kim Y."/>
            <person name="Blasche S."/>
            <person name="Patil K.R."/>
        </authorList>
    </citation>
    <scope>NUCLEOTIDE SEQUENCE [LARGE SCALE GENOMIC DNA]</scope>
    <source>
        <strain evidence="4 5">KR</strain>
    </source>
</reference>
<dbReference type="InterPro" id="IPR001466">
    <property type="entry name" value="Beta-lactam-related"/>
</dbReference>
<evidence type="ECO:0000256" key="1">
    <source>
        <dbReference type="ARBA" id="ARBA00022801"/>
    </source>
</evidence>
<dbReference type="OrthoDB" id="5705574at2"/>
<dbReference type="SUPFAM" id="SSF56601">
    <property type="entry name" value="beta-lactamase/transpeptidase-like"/>
    <property type="match status" value="1"/>
</dbReference>
<name>A0A269XUT6_9PROT</name>
<dbReference type="EMBL" id="NCXK01000029">
    <property type="protein sequence ID" value="PAK77038.1"/>
    <property type="molecule type" value="Genomic_DNA"/>
</dbReference>
<keyword evidence="2" id="KW-0732">Signal</keyword>
<accession>A0A269XUT6</accession>
<dbReference type="PANTHER" id="PTHR43283">
    <property type="entry name" value="BETA-LACTAMASE-RELATED"/>
    <property type="match status" value="1"/>
</dbReference>
<organism evidence="4 5">
    <name type="scientific">Acetobacter fabarum</name>
    <dbReference type="NCBI Taxonomy" id="483199"/>
    <lineage>
        <taxon>Bacteria</taxon>
        <taxon>Pseudomonadati</taxon>
        <taxon>Pseudomonadota</taxon>
        <taxon>Alphaproteobacteria</taxon>
        <taxon>Acetobacterales</taxon>
        <taxon>Acetobacteraceae</taxon>
        <taxon>Acetobacter</taxon>
    </lineage>
</organism>